<evidence type="ECO:0000313" key="3">
    <source>
        <dbReference type="Proteomes" id="UP000023152"/>
    </source>
</evidence>
<dbReference type="AlphaFoldDB" id="X6MQM2"/>
<dbReference type="Proteomes" id="UP000023152">
    <property type="component" value="Unassembled WGS sequence"/>
</dbReference>
<evidence type="ECO:0000256" key="1">
    <source>
        <dbReference type="SAM" id="MobiDB-lite"/>
    </source>
</evidence>
<organism evidence="2 3">
    <name type="scientific">Reticulomyxa filosa</name>
    <dbReference type="NCBI Taxonomy" id="46433"/>
    <lineage>
        <taxon>Eukaryota</taxon>
        <taxon>Sar</taxon>
        <taxon>Rhizaria</taxon>
        <taxon>Retaria</taxon>
        <taxon>Foraminifera</taxon>
        <taxon>Monothalamids</taxon>
        <taxon>Reticulomyxidae</taxon>
        <taxon>Reticulomyxa</taxon>
    </lineage>
</organism>
<feature type="non-terminal residue" evidence="2">
    <location>
        <position position="1"/>
    </location>
</feature>
<protein>
    <submittedName>
        <fullName evidence="2">Uncharacterized protein</fullName>
    </submittedName>
</protein>
<feature type="compositionally biased region" description="Basic and acidic residues" evidence="1">
    <location>
        <begin position="1"/>
        <end position="22"/>
    </location>
</feature>
<evidence type="ECO:0000313" key="2">
    <source>
        <dbReference type="EMBL" id="ETO15936.1"/>
    </source>
</evidence>
<keyword evidence="3" id="KW-1185">Reference proteome</keyword>
<accession>X6MQM2</accession>
<sequence length="209" mass="24541">KKQEEEKKEDDNEEKKANNEKKERKKVKEQKKDQITKLLKEVLKAMIKFSKKKIIVTQEGMFKFDELQNFIMNKVKDISANQIAQLMIEMEAMHPEQTIFIIDPSLPDIFHSQFIPVVEHDFTKWVDLSVELKSLLNKLLKYESRVHQQYGSIGLFPDLKKSMDEISSNMDKISSTMDKISSTIDKISSNMDKISSNMENKFEYRKNIS</sequence>
<reference evidence="2 3" key="1">
    <citation type="journal article" date="2013" name="Curr. Biol.">
        <title>The Genome of the Foraminiferan Reticulomyxa filosa.</title>
        <authorList>
            <person name="Glockner G."/>
            <person name="Hulsmann N."/>
            <person name="Schleicher M."/>
            <person name="Noegel A.A."/>
            <person name="Eichinger L."/>
            <person name="Gallinger C."/>
            <person name="Pawlowski J."/>
            <person name="Sierra R."/>
            <person name="Euteneuer U."/>
            <person name="Pillet L."/>
            <person name="Moustafa A."/>
            <person name="Platzer M."/>
            <person name="Groth M."/>
            <person name="Szafranski K."/>
            <person name="Schliwa M."/>
        </authorList>
    </citation>
    <scope>NUCLEOTIDE SEQUENCE [LARGE SCALE GENOMIC DNA]</scope>
</reference>
<name>X6MQM2_RETFI</name>
<gene>
    <name evidence="2" type="ORF">RFI_21429</name>
</gene>
<comment type="caution">
    <text evidence="2">The sequence shown here is derived from an EMBL/GenBank/DDBJ whole genome shotgun (WGS) entry which is preliminary data.</text>
</comment>
<proteinExistence type="predicted"/>
<dbReference type="EMBL" id="ASPP01018685">
    <property type="protein sequence ID" value="ETO15936.1"/>
    <property type="molecule type" value="Genomic_DNA"/>
</dbReference>
<feature type="region of interest" description="Disordered" evidence="1">
    <location>
        <begin position="1"/>
        <end position="32"/>
    </location>
</feature>